<dbReference type="PANTHER" id="PTHR44688:SF16">
    <property type="entry name" value="DNA-BINDING TRANSCRIPTIONAL ACTIVATOR DEVR_DOSR"/>
    <property type="match status" value="1"/>
</dbReference>
<evidence type="ECO:0000256" key="1">
    <source>
        <dbReference type="ARBA" id="ARBA00023015"/>
    </source>
</evidence>
<comment type="caution">
    <text evidence="5">The sequence shown here is derived from an EMBL/GenBank/DDBJ whole genome shotgun (WGS) entry which is preliminary data.</text>
</comment>
<keyword evidence="1" id="KW-0805">Transcription regulation</keyword>
<keyword evidence="2" id="KW-0238">DNA-binding</keyword>
<reference evidence="5" key="1">
    <citation type="submission" date="2021-11" db="EMBL/GenBank/DDBJ databases">
        <title>Draft genome sequence of Alcaligenes endophyticus type strain CCUG 75668T.</title>
        <authorList>
            <person name="Salva-Serra F."/>
            <person name="Duran R.E."/>
            <person name="Seeger M."/>
            <person name="Moore E.R.B."/>
            <person name="Jaen-Luchoro D."/>
        </authorList>
    </citation>
    <scope>NUCLEOTIDE SEQUENCE</scope>
    <source>
        <strain evidence="5">CCUG 75668</strain>
    </source>
</reference>
<evidence type="ECO:0000313" key="5">
    <source>
        <dbReference type="EMBL" id="MDN4120252.1"/>
    </source>
</evidence>
<gene>
    <name evidence="5" type="ORF">LMS43_02995</name>
</gene>
<dbReference type="SMART" id="SM00421">
    <property type="entry name" value="HTH_LUXR"/>
    <property type="match status" value="1"/>
</dbReference>
<evidence type="ECO:0000313" key="6">
    <source>
        <dbReference type="Proteomes" id="UP001168613"/>
    </source>
</evidence>
<dbReference type="SUPFAM" id="SSF46894">
    <property type="entry name" value="C-terminal effector domain of the bipartite response regulators"/>
    <property type="match status" value="1"/>
</dbReference>
<dbReference type="PROSITE" id="PS50043">
    <property type="entry name" value="HTH_LUXR_2"/>
    <property type="match status" value="1"/>
</dbReference>
<dbReference type="RefSeq" id="WP_266122421.1">
    <property type="nucleotide sequence ID" value="NZ_JAJHNU010000001.1"/>
</dbReference>
<dbReference type="EMBL" id="JAJHNU010000001">
    <property type="protein sequence ID" value="MDN4120252.1"/>
    <property type="molecule type" value="Genomic_DNA"/>
</dbReference>
<keyword evidence="3" id="KW-0804">Transcription</keyword>
<organism evidence="5 6">
    <name type="scientific">Alcaligenes endophyticus</name>
    <dbReference type="NCBI Taxonomy" id="1929088"/>
    <lineage>
        <taxon>Bacteria</taxon>
        <taxon>Pseudomonadati</taxon>
        <taxon>Pseudomonadota</taxon>
        <taxon>Betaproteobacteria</taxon>
        <taxon>Burkholderiales</taxon>
        <taxon>Alcaligenaceae</taxon>
        <taxon>Alcaligenes</taxon>
    </lineage>
</organism>
<dbReference type="InterPro" id="IPR000792">
    <property type="entry name" value="Tscrpt_reg_LuxR_C"/>
</dbReference>
<protein>
    <submittedName>
        <fullName evidence="5">LuxR C-terminal-related transcriptional regulator</fullName>
    </submittedName>
</protein>
<dbReference type="PROSITE" id="PS00622">
    <property type="entry name" value="HTH_LUXR_1"/>
    <property type="match status" value="1"/>
</dbReference>
<sequence>MATNCTLGVVDLLQRLTPREQDVLAYVALGKPNKIIAAELGVSTRTVEAHRARMFYKMRVRNAVELAHCVLNEPELMNSISARALCLSDGSQASG</sequence>
<proteinExistence type="predicted"/>
<evidence type="ECO:0000259" key="4">
    <source>
        <dbReference type="PROSITE" id="PS50043"/>
    </source>
</evidence>
<evidence type="ECO:0000256" key="3">
    <source>
        <dbReference type="ARBA" id="ARBA00023163"/>
    </source>
</evidence>
<keyword evidence="6" id="KW-1185">Reference proteome</keyword>
<dbReference type="InterPro" id="IPR036388">
    <property type="entry name" value="WH-like_DNA-bd_sf"/>
</dbReference>
<evidence type="ECO:0000256" key="2">
    <source>
        <dbReference type="ARBA" id="ARBA00023125"/>
    </source>
</evidence>
<dbReference type="Proteomes" id="UP001168613">
    <property type="component" value="Unassembled WGS sequence"/>
</dbReference>
<dbReference type="CDD" id="cd06170">
    <property type="entry name" value="LuxR_C_like"/>
    <property type="match status" value="1"/>
</dbReference>
<name>A0ABT8EG31_9BURK</name>
<dbReference type="Gene3D" id="1.10.10.10">
    <property type="entry name" value="Winged helix-like DNA-binding domain superfamily/Winged helix DNA-binding domain"/>
    <property type="match status" value="1"/>
</dbReference>
<feature type="domain" description="HTH luxR-type" evidence="4">
    <location>
        <begin position="9"/>
        <end position="74"/>
    </location>
</feature>
<dbReference type="PANTHER" id="PTHR44688">
    <property type="entry name" value="DNA-BINDING TRANSCRIPTIONAL ACTIVATOR DEVR_DOSR"/>
    <property type="match status" value="1"/>
</dbReference>
<dbReference type="Pfam" id="PF00196">
    <property type="entry name" value="GerE"/>
    <property type="match status" value="1"/>
</dbReference>
<accession>A0ABT8EG31</accession>
<dbReference type="InterPro" id="IPR016032">
    <property type="entry name" value="Sig_transdc_resp-reg_C-effctor"/>
</dbReference>
<dbReference type="PRINTS" id="PR00038">
    <property type="entry name" value="HTHLUXR"/>
</dbReference>